<protein>
    <submittedName>
        <fullName evidence="6">AraC family transcriptional regulator</fullName>
    </submittedName>
</protein>
<dbReference type="Pfam" id="PF12833">
    <property type="entry name" value="HTH_18"/>
    <property type="match status" value="1"/>
</dbReference>
<evidence type="ECO:0000256" key="4">
    <source>
        <dbReference type="SAM" id="MobiDB-lite"/>
    </source>
</evidence>
<feature type="region of interest" description="Disordered" evidence="4">
    <location>
        <begin position="286"/>
        <end position="333"/>
    </location>
</feature>
<evidence type="ECO:0000256" key="3">
    <source>
        <dbReference type="ARBA" id="ARBA00023163"/>
    </source>
</evidence>
<keyword evidence="2" id="KW-0238">DNA-binding</keyword>
<dbReference type="InterPro" id="IPR003313">
    <property type="entry name" value="AraC-bd"/>
</dbReference>
<organism evidence="6 7">
    <name type="scientific">Paenibacillus cisolokensis</name>
    <dbReference type="NCBI Taxonomy" id="1658519"/>
    <lineage>
        <taxon>Bacteria</taxon>
        <taxon>Bacillati</taxon>
        <taxon>Bacillota</taxon>
        <taxon>Bacilli</taxon>
        <taxon>Bacillales</taxon>
        <taxon>Paenibacillaceae</taxon>
        <taxon>Paenibacillus</taxon>
    </lineage>
</organism>
<dbReference type="Gene3D" id="1.10.10.60">
    <property type="entry name" value="Homeodomain-like"/>
    <property type="match status" value="2"/>
</dbReference>
<dbReference type="PRINTS" id="PR00032">
    <property type="entry name" value="HTHARAC"/>
</dbReference>
<reference evidence="6 7" key="1">
    <citation type="submission" date="2021-04" db="EMBL/GenBank/DDBJ databases">
        <title>Draft genome sequence of Paenibacillus cisolokensis, LC2-13A.</title>
        <authorList>
            <person name="Uke A."/>
            <person name="Chhe C."/>
            <person name="Baramee S."/>
            <person name="Kosugi A."/>
        </authorList>
    </citation>
    <scope>NUCLEOTIDE SEQUENCE [LARGE SCALE GENOMIC DNA]</scope>
    <source>
        <strain evidence="6 7">LC2-13A</strain>
    </source>
</reference>
<dbReference type="SUPFAM" id="SSF46689">
    <property type="entry name" value="Homeodomain-like"/>
    <property type="match status" value="2"/>
</dbReference>
<name>A0ABQ4N034_9BACL</name>
<evidence type="ECO:0000256" key="1">
    <source>
        <dbReference type="ARBA" id="ARBA00023015"/>
    </source>
</evidence>
<dbReference type="Gene3D" id="2.60.120.10">
    <property type="entry name" value="Jelly Rolls"/>
    <property type="match status" value="1"/>
</dbReference>
<dbReference type="RefSeq" id="WP_213526705.1">
    <property type="nucleotide sequence ID" value="NZ_BOVJ01000002.1"/>
</dbReference>
<dbReference type="SUPFAM" id="SSF51215">
    <property type="entry name" value="Regulatory protein AraC"/>
    <property type="match status" value="1"/>
</dbReference>
<dbReference type="InterPro" id="IPR014710">
    <property type="entry name" value="RmlC-like_jellyroll"/>
</dbReference>
<keyword evidence="3" id="KW-0804">Transcription</keyword>
<dbReference type="PANTHER" id="PTHR43280">
    <property type="entry name" value="ARAC-FAMILY TRANSCRIPTIONAL REGULATOR"/>
    <property type="match status" value="1"/>
</dbReference>
<gene>
    <name evidence="6" type="primary">pobR</name>
    <name evidence="6" type="ORF">PACILC2_00680</name>
</gene>
<comment type="caution">
    <text evidence="6">The sequence shown here is derived from an EMBL/GenBank/DDBJ whole genome shotgun (WGS) entry which is preliminary data.</text>
</comment>
<feature type="domain" description="HTH araC/xylS-type" evidence="5">
    <location>
        <begin position="194"/>
        <end position="292"/>
    </location>
</feature>
<accession>A0ABQ4N034</accession>
<evidence type="ECO:0000313" key="6">
    <source>
        <dbReference type="EMBL" id="GIQ61500.1"/>
    </source>
</evidence>
<dbReference type="InterPro" id="IPR009057">
    <property type="entry name" value="Homeodomain-like_sf"/>
</dbReference>
<proteinExistence type="predicted"/>
<keyword evidence="1" id="KW-0805">Transcription regulation</keyword>
<dbReference type="InterPro" id="IPR037923">
    <property type="entry name" value="HTH-like"/>
</dbReference>
<feature type="compositionally biased region" description="Basic and acidic residues" evidence="4">
    <location>
        <begin position="305"/>
        <end position="323"/>
    </location>
</feature>
<dbReference type="PROSITE" id="PS01124">
    <property type="entry name" value="HTH_ARAC_FAMILY_2"/>
    <property type="match status" value="1"/>
</dbReference>
<evidence type="ECO:0000259" key="5">
    <source>
        <dbReference type="PROSITE" id="PS01124"/>
    </source>
</evidence>
<evidence type="ECO:0000313" key="7">
    <source>
        <dbReference type="Proteomes" id="UP000680304"/>
    </source>
</evidence>
<dbReference type="PANTHER" id="PTHR43280:SF2">
    <property type="entry name" value="HTH-TYPE TRANSCRIPTIONAL REGULATOR EXSA"/>
    <property type="match status" value="1"/>
</dbReference>
<dbReference type="Pfam" id="PF02311">
    <property type="entry name" value="AraC_binding"/>
    <property type="match status" value="1"/>
</dbReference>
<dbReference type="Proteomes" id="UP000680304">
    <property type="component" value="Unassembled WGS sequence"/>
</dbReference>
<dbReference type="EMBL" id="BOVJ01000002">
    <property type="protein sequence ID" value="GIQ61500.1"/>
    <property type="molecule type" value="Genomic_DNA"/>
</dbReference>
<dbReference type="InterPro" id="IPR018060">
    <property type="entry name" value="HTH_AraC"/>
</dbReference>
<sequence>MINRPIRLTPGTLFFEERLPLFVNRVSESFSLQEHRHDFVELSYVDEGSGFHYVNGDVLPVAKSDLFILPIGVSHVFRPADAGANRSLVVYNCLFKPEPLAADLRDFPGTGGLRETLAALQLLPGDAGSWRRIRDRDGRLGEWFRAMHLEYERRAPGRVALLYAKFVELIVLLERAHTAGPGTETAAQERDSLAGIVRRIERRFAEPLHAGRLAEELNMSERHFHRLFKRYTGSTFNAYVQNRRIDKSCELLASTRMPVQDVGPAVGYQDKSFFLQLFKRKTGMTPREYRRLKNNEAADAGQPKADAEPKTDAEPKADTEPKSDAGQPKEVSP</sequence>
<dbReference type="InterPro" id="IPR020449">
    <property type="entry name" value="Tscrpt_reg_AraC-type_HTH"/>
</dbReference>
<feature type="compositionally biased region" description="Basic and acidic residues" evidence="4">
    <location>
        <begin position="287"/>
        <end position="296"/>
    </location>
</feature>
<evidence type="ECO:0000256" key="2">
    <source>
        <dbReference type="ARBA" id="ARBA00023125"/>
    </source>
</evidence>
<keyword evidence="7" id="KW-1185">Reference proteome</keyword>
<dbReference type="SMART" id="SM00342">
    <property type="entry name" value="HTH_ARAC"/>
    <property type="match status" value="1"/>
</dbReference>